<dbReference type="Pfam" id="PF00196">
    <property type="entry name" value="GerE"/>
    <property type="match status" value="1"/>
</dbReference>
<sequence length="239" mass="26150">MKLRRIFTMAGIAVTELPGEFAQPGEVRRIGYVEDHQATAVGLAAVLSDQPDLTVAAIAPTVPELLAAQPRFDLVILDLRLADGSSPRANVELLREAGCDALVYTTGERRDLVRSAARAGVLGVALKSDPIEQTIAMVRAAATGRPVVTASWASAIDSDPELESFDLPPRQRQVLELYANGETAEAVARNLELSVYTVNDYLGRIRRKYAEAGRPVRSRVDLYREAEKDGFLKNLRPRR</sequence>
<dbReference type="InterPro" id="IPR039420">
    <property type="entry name" value="WalR-like"/>
</dbReference>
<feature type="modified residue" description="4-aspartylphosphate" evidence="2">
    <location>
        <position position="78"/>
    </location>
</feature>
<evidence type="ECO:0000313" key="6">
    <source>
        <dbReference type="Proteomes" id="UP001596223"/>
    </source>
</evidence>
<dbReference type="InterPro" id="IPR011006">
    <property type="entry name" value="CheY-like_superfamily"/>
</dbReference>
<gene>
    <name evidence="5" type="ORF">ACFP3H_22980</name>
</gene>
<dbReference type="InterPro" id="IPR036388">
    <property type="entry name" value="WH-like_DNA-bd_sf"/>
</dbReference>
<dbReference type="SUPFAM" id="SSF52172">
    <property type="entry name" value="CheY-like"/>
    <property type="match status" value="1"/>
</dbReference>
<dbReference type="PROSITE" id="PS00622">
    <property type="entry name" value="HTH_LUXR_1"/>
    <property type="match status" value="1"/>
</dbReference>
<feature type="domain" description="Response regulatory" evidence="4">
    <location>
        <begin position="29"/>
        <end position="142"/>
    </location>
</feature>
<dbReference type="InterPro" id="IPR000792">
    <property type="entry name" value="Tscrpt_reg_LuxR_C"/>
</dbReference>
<keyword evidence="1" id="KW-0238">DNA-binding</keyword>
<dbReference type="InterPro" id="IPR001789">
    <property type="entry name" value="Sig_transdc_resp-reg_receiver"/>
</dbReference>
<dbReference type="Proteomes" id="UP001596223">
    <property type="component" value="Unassembled WGS sequence"/>
</dbReference>
<evidence type="ECO:0000256" key="2">
    <source>
        <dbReference type="PROSITE-ProRule" id="PRU00169"/>
    </source>
</evidence>
<feature type="domain" description="HTH luxR-type" evidence="3">
    <location>
        <begin position="160"/>
        <end position="230"/>
    </location>
</feature>
<dbReference type="PROSITE" id="PS50043">
    <property type="entry name" value="HTH_LUXR_2"/>
    <property type="match status" value="1"/>
</dbReference>
<dbReference type="PROSITE" id="PS50110">
    <property type="entry name" value="RESPONSE_REGULATORY"/>
    <property type="match status" value="1"/>
</dbReference>
<reference evidence="6" key="1">
    <citation type="journal article" date="2019" name="Int. J. Syst. Evol. Microbiol.">
        <title>The Global Catalogue of Microorganisms (GCM) 10K type strain sequencing project: providing services to taxonomists for standard genome sequencing and annotation.</title>
        <authorList>
            <consortium name="The Broad Institute Genomics Platform"/>
            <consortium name="The Broad Institute Genome Sequencing Center for Infectious Disease"/>
            <person name="Wu L."/>
            <person name="Ma J."/>
        </authorList>
    </citation>
    <scope>NUCLEOTIDE SEQUENCE [LARGE SCALE GENOMIC DNA]</scope>
    <source>
        <strain evidence="6">CCUG 36956</strain>
    </source>
</reference>
<evidence type="ECO:0000313" key="5">
    <source>
        <dbReference type="EMBL" id="MFC6013929.1"/>
    </source>
</evidence>
<dbReference type="InterPro" id="IPR016032">
    <property type="entry name" value="Sig_transdc_resp-reg_C-effctor"/>
</dbReference>
<dbReference type="Gene3D" id="1.10.10.10">
    <property type="entry name" value="Winged helix-like DNA-binding domain superfamily/Winged helix DNA-binding domain"/>
    <property type="match status" value="1"/>
</dbReference>
<dbReference type="CDD" id="cd06170">
    <property type="entry name" value="LuxR_C_like"/>
    <property type="match status" value="1"/>
</dbReference>
<proteinExistence type="predicted"/>
<evidence type="ECO:0000259" key="3">
    <source>
        <dbReference type="PROSITE" id="PS50043"/>
    </source>
</evidence>
<accession>A0ABW1JYS3</accession>
<protein>
    <submittedName>
        <fullName evidence="5">Response regulator transcription factor</fullName>
    </submittedName>
</protein>
<name>A0ABW1JYS3_9NOCA</name>
<dbReference type="PRINTS" id="PR00038">
    <property type="entry name" value="HTHLUXR"/>
</dbReference>
<keyword evidence="2" id="KW-0597">Phosphoprotein</keyword>
<dbReference type="PANTHER" id="PTHR43214">
    <property type="entry name" value="TWO-COMPONENT RESPONSE REGULATOR"/>
    <property type="match status" value="1"/>
</dbReference>
<dbReference type="SMART" id="SM00421">
    <property type="entry name" value="HTH_LUXR"/>
    <property type="match status" value="1"/>
</dbReference>
<evidence type="ECO:0000259" key="4">
    <source>
        <dbReference type="PROSITE" id="PS50110"/>
    </source>
</evidence>
<dbReference type="RefSeq" id="WP_378609094.1">
    <property type="nucleotide sequence ID" value="NZ_JBHSQN010000015.1"/>
</dbReference>
<organism evidence="5 6">
    <name type="scientific">Nocardia lasii</name>
    <dbReference type="NCBI Taxonomy" id="1616107"/>
    <lineage>
        <taxon>Bacteria</taxon>
        <taxon>Bacillati</taxon>
        <taxon>Actinomycetota</taxon>
        <taxon>Actinomycetes</taxon>
        <taxon>Mycobacteriales</taxon>
        <taxon>Nocardiaceae</taxon>
        <taxon>Nocardia</taxon>
    </lineage>
</organism>
<dbReference type="Gene3D" id="3.40.50.2300">
    <property type="match status" value="1"/>
</dbReference>
<evidence type="ECO:0000256" key="1">
    <source>
        <dbReference type="ARBA" id="ARBA00023125"/>
    </source>
</evidence>
<comment type="caution">
    <text evidence="5">The sequence shown here is derived from an EMBL/GenBank/DDBJ whole genome shotgun (WGS) entry which is preliminary data.</text>
</comment>
<dbReference type="EMBL" id="JBHSQN010000015">
    <property type="protein sequence ID" value="MFC6013929.1"/>
    <property type="molecule type" value="Genomic_DNA"/>
</dbReference>
<keyword evidence="6" id="KW-1185">Reference proteome</keyword>
<dbReference type="SUPFAM" id="SSF46894">
    <property type="entry name" value="C-terminal effector domain of the bipartite response regulators"/>
    <property type="match status" value="1"/>
</dbReference>